<comment type="caution">
    <text evidence="2">The sequence shown here is derived from an EMBL/GenBank/DDBJ whole genome shotgun (WGS) entry which is preliminary data.</text>
</comment>
<protein>
    <submittedName>
        <fullName evidence="2">Eukaryotic translation initiation factor 4 gamma 1</fullName>
    </submittedName>
</protein>
<proteinExistence type="predicted"/>
<keyword evidence="2" id="KW-0396">Initiation factor</keyword>
<dbReference type="Proteomes" id="UP000299084">
    <property type="component" value="Unassembled WGS sequence"/>
</dbReference>
<feature type="compositionally biased region" description="Low complexity" evidence="1">
    <location>
        <begin position="132"/>
        <end position="145"/>
    </location>
</feature>
<sequence length="241" mass="25196">MLPLSRACPLAEPTLEVAVMLSKPAPDSELSSRPLQVPILLASHKVELLPEPNGTVPSEDLEPEVESSLALAPLPPSVCPSEFPMPVAPTAQPEGLLSGGPSPPAVGLSTVREQEEQTKEATASVAPPTVLSATPAVAPSAASPAQEEDAEEEEEEEEEGEPESEKGGEEPLPPGSTPLPARQSQNLEAAAATQVAASVPKRRRKTKELTEKETAGDLLDAFKEVNPGVPEVENPVASRRQ</sequence>
<evidence type="ECO:0000256" key="1">
    <source>
        <dbReference type="SAM" id="MobiDB-lite"/>
    </source>
</evidence>
<keyword evidence="3" id="KW-1185">Reference proteome</keyword>
<feature type="compositionally biased region" description="Basic and acidic residues" evidence="1">
    <location>
        <begin position="207"/>
        <end position="218"/>
    </location>
</feature>
<organism evidence="2 3">
    <name type="scientific">Camelus dromedarius</name>
    <name type="common">Dromedary</name>
    <name type="synonym">Arabian camel</name>
    <dbReference type="NCBI Taxonomy" id="9838"/>
    <lineage>
        <taxon>Eukaryota</taxon>
        <taxon>Metazoa</taxon>
        <taxon>Chordata</taxon>
        <taxon>Craniata</taxon>
        <taxon>Vertebrata</taxon>
        <taxon>Euteleostomi</taxon>
        <taxon>Mammalia</taxon>
        <taxon>Eutheria</taxon>
        <taxon>Laurasiatheria</taxon>
        <taxon>Artiodactyla</taxon>
        <taxon>Tylopoda</taxon>
        <taxon>Camelidae</taxon>
        <taxon>Camelus</taxon>
    </lineage>
</organism>
<feature type="region of interest" description="Disordered" evidence="1">
    <location>
        <begin position="81"/>
        <end position="218"/>
    </location>
</feature>
<accession>A0A5N4D719</accession>
<feature type="compositionally biased region" description="Acidic residues" evidence="1">
    <location>
        <begin position="146"/>
        <end position="162"/>
    </location>
</feature>
<gene>
    <name evidence="2" type="ORF">Cadr_000018436</name>
</gene>
<keyword evidence="2" id="KW-0648">Protein biosynthesis</keyword>
<evidence type="ECO:0000313" key="2">
    <source>
        <dbReference type="EMBL" id="KAB1266897.1"/>
    </source>
</evidence>
<name>A0A5N4D719_CAMDR</name>
<reference evidence="2 3" key="1">
    <citation type="journal article" date="2019" name="Mol. Ecol. Resour.">
        <title>Improving Illumina assemblies with Hi-C and long reads: an example with the North African dromedary.</title>
        <authorList>
            <person name="Elbers J.P."/>
            <person name="Rogers M.F."/>
            <person name="Perelman P.L."/>
            <person name="Proskuryakova A.A."/>
            <person name="Serdyukova N.A."/>
            <person name="Johnson W.E."/>
            <person name="Horin P."/>
            <person name="Corander J."/>
            <person name="Murphy D."/>
            <person name="Burger P.A."/>
        </authorList>
    </citation>
    <scope>NUCLEOTIDE SEQUENCE [LARGE SCALE GENOMIC DNA]</scope>
    <source>
        <strain evidence="2">Drom800</strain>
        <tissue evidence="2">Blood</tissue>
    </source>
</reference>
<dbReference type="GO" id="GO:0003743">
    <property type="term" value="F:translation initiation factor activity"/>
    <property type="evidence" value="ECO:0007669"/>
    <property type="project" value="UniProtKB-KW"/>
</dbReference>
<dbReference type="AlphaFoldDB" id="A0A5N4D719"/>
<feature type="compositionally biased region" description="Low complexity" evidence="1">
    <location>
        <begin position="95"/>
        <end position="109"/>
    </location>
</feature>
<evidence type="ECO:0000313" key="3">
    <source>
        <dbReference type="Proteomes" id="UP000299084"/>
    </source>
</evidence>
<dbReference type="EMBL" id="JWIN03000015">
    <property type="protein sequence ID" value="KAB1266897.1"/>
    <property type="molecule type" value="Genomic_DNA"/>
</dbReference>